<name>A0A015M8V4_RHIIW</name>
<evidence type="ECO:0000256" key="1">
    <source>
        <dbReference type="SAM" id="Phobius"/>
    </source>
</evidence>
<sequence>MRNTYILLYWCYQLIRWCLKSVISSHIVNALIATGCSGMVIGTLVYGTSYCIIRNKNNNNNNNNEALKFVEDVLHDAALETLMSFIGKVVAPKIIRYKTSKGIAKIITASKKISYLILKEITEFITCFSKVTSLLLN</sequence>
<dbReference type="HOGENOM" id="CLU_1866244_0_0_1"/>
<comment type="caution">
    <text evidence="2">The sequence shown here is derived from an EMBL/GenBank/DDBJ whole genome shotgun (WGS) entry which is preliminary data.</text>
</comment>
<dbReference type="Proteomes" id="UP000022910">
    <property type="component" value="Unassembled WGS sequence"/>
</dbReference>
<feature type="transmembrane region" description="Helical" evidence="1">
    <location>
        <begin position="27"/>
        <end position="53"/>
    </location>
</feature>
<dbReference type="EMBL" id="JEMT01024016">
    <property type="protein sequence ID" value="EXX63283.1"/>
    <property type="molecule type" value="Genomic_DNA"/>
</dbReference>
<dbReference type="OrthoDB" id="2385828at2759"/>
<reference evidence="2 3" key="1">
    <citation type="submission" date="2014-02" db="EMBL/GenBank/DDBJ databases">
        <title>Single nucleus genome sequencing reveals high similarity among nuclei of an endomycorrhizal fungus.</title>
        <authorList>
            <person name="Lin K."/>
            <person name="Geurts R."/>
            <person name="Zhang Z."/>
            <person name="Limpens E."/>
            <person name="Saunders D.G."/>
            <person name="Mu D."/>
            <person name="Pang E."/>
            <person name="Cao H."/>
            <person name="Cha H."/>
            <person name="Lin T."/>
            <person name="Zhou Q."/>
            <person name="Shang Y."/>
            <person name="Li Y."/>
            <person name="Ivanov S."/>
            <person name="Sharma T."/>
            <person name="Velzen R.V."/>
            <person name="Ruijter N.D."/>
            <person name="Aanen D.K."/>
            <person name="Win J."/>
            <person name="Kamoun S."/>
            <person name="Bisseling T."/>
            <person name="Huang S."/>
        </authorList>
    </citation>
    <scope>NUCLEOTIDE SEQUENCE [LARGE SCALE GENOMIC DNA]</scope>
    <source>
        <strain evidence="3">DAOM197198w</strain>
    </source>
</reference>
<evidence type="ECO:0000313" key="3">
    <source>
        <dbReference type="Proteomes" id="UP000022910"/>
    </source>
</evidence>
<proteinExistence type="predicted"/>
<gene>
    <name evidence="2" type="ORF">RirG_153750</name>
</gene>
<protein>
    <submittedName>
        <fullName evidence="2">Uncharacterized protein</fullName>
    </submittedName>
</protein>
<keyword evidence="3" id="KW-1185">Reference proteome</keyword>
<keyword evidence="1" id="KW-0812">Transmembrane</keyword>
<dbReference type="AlphaFoldDB" id="A0A015M8V4"/>
<keyword evidence="1" id="KW-0472">Membrane</keyword>
<evidence type="ECO:0000313" key="2">
    <source>
        <dbReference type="EMBL" id="EXX63283.1"/>
    </source>
</evidence>
<keyword evidence="1" id="KW-1133">Transmembrane helix</keyword>
<accession>A0A015M8V4</accession>
<organism evidence="2 3">
    <name type="scientific">Rhizophagus irregularis (strain DAOM 197198w)</name>
    <name type="common">Glomus intraradices</name>
    <dbReference type="NCBI Taxonomy" id="1432141"/>
    <lineage>
        <taxon>Eukaryota</taxon>
        <taxon>Fungi</taxon>
        <taxon>Fungi incertae sedis</taxon>
        <taxon>Mucoromycota</taxon>
        <taxon>Glomeromycotina</taxon>
        <taxon>Glomeromycetes</taxon>
        <taxon>Glomerales</taxon>
        <taxon>Glomeraceae</taxon>
        <taxon>Rhizophagus</taxon>
    </lineage>
</organism>